<feature type="transmembrane region" description="Helical" evidence="1">
    <location>
        <begin position="12"/>
        <end position="36"/>
    </location>
</feature>
<feature type="domain" description="YdbS-like PH" evidence="2">
    <location>
        <begin position="402"/>
        <end position="473"/>
    </location>
</feature>
<evidence type="ECO:0000256" key="1">
    <source>
        <dbReference type="SAM" id="Phobius"/>
    </source>
</evidence>
<keyword evidence="1" id="KW-1133">Transmembrane helix</keyword>
<comment type="caution">
    <text evidence="3">The sequence shown here is derived from an EMBL/GenBank/DDBJ whole genome shotgun (WGS) entry which is preliminary data.</text>
</comment>
<accession>A0ABS9KC71</accession>
<feature type="transmembrane region" description="Helical" evidence="1">
    <location>
        <begin position="376"/>
        <end position="393"/>
    </location>
</feature>
<organism evidence="3 4">
    <name type="scientific">Rhodohalobacter sulfatireducens</name>
    <dbReference type="NCBI Taxonomy" id="2911366"/>
    <lineage>
        <taxon>Bacteria</taxon>
        <taxon>Pseudomonadati</taxon>
        <taxon>Balneolota</taxon>
        <taxon>Balneolia</taxon>
        <taxon>Balneolales</taxon>
        <taxon>Balneolaceae</taxon>
        <taxon>Rhodohalobacter</taxon>
    </lineage>
</organism>
<reference evidence="3" key="2">
    <citation type="submission" date="2024-05" db="EMBL/GenBank/DDBJ databases">
        <title>Rhodohalobacter halophilus gen. nov., sp. nov., a moderately halophilic member of the family Balneolaceae.</title>
        <authorList>
            <person name="Xia J."/>
        </authorList>
    </citation>
    <scope>NUCLEOTIDE SEQUENCE</scope>
    <source>
        <strain evidence="3">WB101</strain>
    </source>
</reference>
<evidence type="ECO:0000259" key="2">
    <source>
        <dbReference type="Pfam" id="PF03703"/>
    </source>
</evidence>
<dbReference type="RefSeq" id="WP_237853288.1">
    <property type="nucleotide sequence ID" value="NZ_JAKLWS010000007.1"/>
</dbReference>
<name>A0ABS9KC71_9BACT</name>
<dbReference type="EMBL" id="JAKLWS010000007">
    <property type="protein sequence ID" value="MCG2588446.1"/>
    <property type="molecule type" value="Genomic_DNA"/>
</dbReference>
<keyword evidence="1" id="KW-0472">Membrane</keyword>
<dbReference type="Pfam" id="PF03703">
    <property type="entry name" value="bPH_2"/>
    <property type="match status" value="3"/>
</dbReference>
<dbReference type="PANTHER" id="PTHR34473">
    <property type="entry name" value="UPF0699 TRANSMEMBRANE PROTEIN YDBS"/>
    <property type="match status" value="1"/>
</dbReference>
<protein>
    <submittedName>
        <fullName evidence="3">PH domain-containing protein</fullName>
    </submittedName>
</protein>
<proteinExistence type="predicted"/>
<dbReference type="InterPro" id="IPR014529">
    <property type="entry name" value="UCP026631"/>
</dbReference>
<keyword evidence="1" id="KW-0812">Transmembrane</keyword>
<dbReference type="Proteomes" id="UP001165366">
    <property type="component" value="Unassembled WGS sequence"/>
</dbReference>
<reference evidence="3" key="1">
    <citation type="submission" date="2022-01" db="EMBL/GenBank/DDBJ databases">
        <authorList>
            <person name="Wang Y."/>
        </authorList>
    </citation>
    <scope>NUCLEOTIDE SEQUENCE</scope>
    <source>
        <strain evidence="3">WB101</strain>
    </source>
</reference>
<feature type="domain" description="YdbS-like PH" evidence="2">
    <location>
        <begin position="61"/>
        <end position="138"/>
    </location>
</feature>
<dbReference type="InterPro" id="IPR005182">
    <property type="entry name" value="YdbS-like_PH"/>
</dbReference>
<feature type="transmembrane region" description="Helical" evidence="1">
    <location>
        <begin position="222"/>
        <end position="247"/>
    </location>
</feature>
<keyword evidence="4" id="KW-1185">Reference proteome</keyword>
<gene>
    <name evidence="3" type="ORF">L6773_07720</name>
</gene>
<feature type="transmembrane region" description="Helical" evidence="1">
    <location>
        <begin position="174"/>
        <end position="195"/>
    </location>
</feature>
<sequence length="501" mass="56841">MSDFKRQHPVAALSRAFGLIRGNIVTIIVFLFVGAQSESFSFLWWTLGGFAFLLIVGFANWWRFLYKVEDGLIHIKSGIFVRKNLYLTKDRIQVIDITAGIIQRIFGLVQLDIQTAGASSRAASIEAITRDRAEAINRLLRRKREDSGEEDNDGAEFEIEDDIKQTISLPNKELLIAASTSGSFGIALSVIGTVFSQIEPLISESQFYDYLYSILPSQTDTMFYIALIAGFIVFAWLLSFFGTLFNYGNFSLEIKEKEIVISRGIFEKKRSTVPFNRIQAIHISEGIIRQPLGYASIHLESAAGYGDDRGTGSILFFPLIKRKRILSLLDEVLPDYQKELAALKPPNRSLRRYIFRSTFLVTAVTAGVWWWFDLNVLMWIFPILAIIWGWLKYNDTALGWGDDILVLQSRNLSKSTAYIKKKRVQDASISQSPFQRYRNLCSVQVYVASGDRGKSFNVRDVELEDGLTVLEQIRIEGVNTTIDESLESETERQVIQLPGWA</sequence>
<feature type="transmembrane region" description="Helical" evidence="1">
    <location>
        <begin position="42"/>
        <end position="62"/>
    </location>
</feature>
<dbReference type="PIRSF" id="PIRSF026631">
    <property type="entry name" value="UCP026631"/>
    <property type="match status" value="1"/>
</dbReference>
<feature type="domain" description="YdbS-like PH" evidence="2">
    <location>
        <begin position="249"/>
        <end position="304"/>
    </location>
</feature>
<dbReference type="PANTHER" id="PTHR34473:SF2">
    <property type="entry name" value="UPF0699 TRANSMEMBRANE PROTEIN YDBT"/>
    <property type="match status" value="1"/>
</dbReference>
<evidence type="ECO:0000313" key="4">
    <source>
        <dbReference type="Proteomes" id="UP001165366"/>
    </source>
</evidence>
<evidence type="ECO:0000313" key="3">
    <source>
        <dbReference type="EMBL" id="MCG2588446.1"/>
    </source>
</evidence>
<feature type="transmembrane region" description="Helical" evidence="1">
    <location>
        <begin position="353"/>
        <end position="370"/>
    </location>
</feature>